<reference evidence="5" key="1">
    <citation type="submission" date="2016-10" db="EMBL/GenBank/DDBJ databases">
        <authorList>
            <person name="Varghese N."/>
            <person name="Submissions S."/>
        </authorList>
    </citation>
    <scope>NUCLEOTIDE SEQUENCE [LARGE SCALE GENOMIC DNA]</scope>
    <source>
        <strain evidence="5">CGMCC 1.6963</strain>
    </source>
</reference>
<dbReference type="InterPro" id="IPR050832">
    <property type="entry name" value="Bact_Acetyltransf"/>
</dbReference>
<dbReference type="SUPFAM" id="SSF55729">
    <property type="entry name" value="Acyl-CoA N-acyltransferases (Nat)"/>
    <property type="match status" value="1"/>
</dbReference>
<dbReference type="Proteomes" id="UP000199019">
    <property type="component" value="Unassembled WGS sequence"/>
</dbReference>
<proteinExistence type="predicted"/>
<feature type="domain" description="N-acetyltransferase" evidence="3">
    <location>
        <begin position="1"/>
        <end position="159"/>
    </location>
</feature>
<evidence type="ECO:0000256" key="1">
    <source>
        <dbReference type="ARBA" id="ARBA00022679"/>
    </source>
</evidence>
<dbReference type="RefSeq" id="WP_091763242.1">
    <property type="nucleotide sequence ID" value="NZ_FOHB01000014.1"/>
</dbReference>
<dbReference type="InterPro" id="IPR000182">
    <property type="entry name" value="GNAT_dom"/>
</dbReference>
<dbReference type="CDD" id="cd04301">
    <property type="entry name" value="NAT_SF"/>
    <property type="match status" value="1"/>
</dbReference>
<dbReference type="GO" id="GO:0016747">
    <property type="term" value="F:acyltransferase activity, transferring groups other than amino-acyl groups"/>
    <property type="evidence" value="ECO:0007669"/>
    <property type="project" value="InterPro"/>
</dbReference>
<keyword evidence="1 4" id="KW-0808">Transferase</keyword>
<organism evidence="4 5">
    <name type="scientific">Pedococcus cremeus</name>
    <dbReference type="NCBI Taxonomy" id="587636"/>
    <lineage>
        <taxon>Bacteria</taxon>
        <taxon>Bacillati</taxon>
        <taxon>Actinomycetota</taxon>
        <taxon>Actinomycetes</taxon>
        <taxon>Micrococcales</taxon>
        <taxon>Intrasporangiaceae</taxon>
        <taxon>Pedococcus</taxon>
    </lineage>
</organism>
<evidence type="ECO:0000259" key="3">
    <source>
        <dbReference type="PROSITE" id="PS51186"/>
    </source>
</evidence>
<dbReference type="AlphaFoldDB" id="A0A1H9XUQ5"/>
<evidence type="ECO:0000256" key="2">
    <source>
        <dbReference type="ARBA" id="ARBA00023315"/>
    </source>
</evidence>
<dbReference type="PANTHER" id="PTHR43877">
    <property type="entry name" value="AMINOALKYLPHOSPHONATE N-ACETYLTRANSFERASE-RELATED-RELATED"/>
    <property type="match status" value="1"/>
</dbReference>
<dbReference type="PANTHER" id="PTHR43877:SF1">
    <property type="entry name" value="ACETYLTRANSFERASE"/>
    <property type="match status" value="1"/>
</dbReference>
<dbReference type="EMBL" id="FOHB01000014">
    <property type="protein sequence ID" value="SES49799.1"/>
    <property type="molecule type" value="Genomic_DNA"/>
</dbReference>
<dbReference type="Pfam" id="PF13508">
    <property type="entry name" value="Acetyltransf_7"/>
    <property type="match status" value="1"/>
</dbReference>
<name>A0A1H9XUQ5_9MICO</name>
<dbReference type="PROSITE" id="PS51186">
    <property type="entry name" value="GNAT"/>
    <property type="match status" value="1"/>
</dbReference>
<protein>
    <submittedName>
        <fullName evidence="4">Putative acetyltransferase</fullName>
    </submittedName>
</protein>
<dbReference type="Gene3D" id="3.40.630.30">
    <property type="match status" value="1"/>
</dbReference>
<dbReference type="OrthoDB" id="9797178at2"/>
<accession>A0A1H9XUQ5</accession>
<dbReference type="STRING" id="587636.SAMN05216199_0520"/>
<sequence length="178" mass="18331">MLIRRETSDDVPAIRAVTAAAFATAPHSAPPVEPDGAPGEATLVGWLRADPGWVPELSMVAEVEGQVAGHVVCTRGTVDGSPVLGLGPLSVDPAHQGSGVGSALMHAVLGAADALGEPLVALLGDPGYYRRFGFRPASEVGITAPEPAWGDLFQVRTLAAYDPALTGTFTYAAPFSRF</sequence>
<gene>
    <name evidence="4" type="ORF">SAMN05216199_0520</name>
</gene>
<dbReference type="InterPro" id="IPR016181">
    <property type="entry name" value="Acyl_CoA_acyltransferase"/>
</dbReference>
<evidence type="ECO:0000313" key="5">
    <source>
        <dbReference type="Proteomes" id="UP000199019"/>
    </source>
</evidence>
<keyword evidence="2" id="KW-0012">Acyltransferase</keyword>
<keyword evidence="5" id="KW-1185">Reference proteome</keyword>
<evidence type="ECO:0000313" key="4">
    <source>
        <dbReference type="EMBL" id="SES49799.1"/>
    </source>
</evidence>